<evidence type="ECO:0000256" key="14">
    <source>
        <dbReference type="ARBA" id="ARBA00029815"/>
    </source>
</evidence>
<keyword evidence="13" id="KW-0807">Transducer</keyword>
<feature type="transmembrane region" description="Helical" evidence="15">
    <location>
        <begin position="233"/>
        <end position="255"/>
    </location>
</feature>
<dbReference type="InterPro" id="IPR008365">
    <property type="entry name" value="Prostanoid_rcpt"/>
</dbReference>
<dbReference type="PRINTS" id="PR00237">
    <property type="entry name" value="GPCRRHODOPSN"/>
</dbReference>
<dbReference type="PRINTS" id="PR00586">
    <property type="entry name" value="PRSTNOIDEP4R"/>
</dbReference>
<feature type="transmembrane region" description="Helical" evidence="15">
    <location>
        <begin position="97"/>
        <end position="118"/>
    </location>
</feature>
<evidence type="ECO:0000256" key="15">
    <source>
        <dbReference type="SAM" id="Phobius"/>
    </source>
</evidence>
<evidence type="ECO:0000256" key="5">
    <source>
        <dbReference type="ARBA" id="ARBA00022553"/>
    </source>
</evidence>
<evidence type="ECO:0000256" key="11">
    <source>
        <dbReference type="ARBA" id="ARBA00023170"/>
    </source>
</evidence>
<evidence type="ECO:0000256" key="6">
    <source>
        <dbReference type="ARBA" id="ARBA00022692"/>
    </source>
</evidence>
<dbReference type="InterPro" id="IPR000276">
    <property type="entry name" value="GPCR_Rhodpsn"/>
</dbReference>
<dbReference type="STRING" id="126957.T1IVU8"/>
<feature type="transmembrane region" description="Helical" evidence="15">
    <location>
        <begin position="138"/>
        <end position="159"/>
    </location>
</feature>
<dbReference type="OMA" id="TAHCTFL"/>
<dbReference type="EnsemblMetazoa" id="SMAR005301-RA">
    <property type="protein sequence ID" value="SMAR005301-PA"/>
    <property type="gene ID" value="SMAR005301"/>
</dbReference>
<evidence type="ECO:0000313" key="18">
    <source>
        <dbReference type="Proteomes" id="UP000014500"/>
    </source>
</evidence>
<keyword evidence="4" id="KW-1003">Cell membrane</keyword>
<keyword evidence="6 15" id="KW-0812">Transmembrane</keyword>
<evidence type="ECO:0000256" key="1">
    <source>
        <dbReference type="ARBA" id="ARBA00004651"/>
    </source>
</evidence>
<keyword evidence="7 15" id="KW-1133">Transmembrane helix</keyword>
<comment type="subcellular location">
    <subcellularLocation>
        <location evidence="1">Cell membrane</location>
        <topology evidence="1">Multi-pass membrane protein</topology>
    </subcellularLocation>
</comment>
<evidence type="ECO:0000256" key="3">
    <source>
        <dbReference type="ARBA" id="ARBA00017628"/>
    </source>
</evidence>
<dbReference type="GO" id="GO:0004957">
    <property type="term" value="F:prostaglandin E receptor activity"/>
    <property type="evidence" value="ECO:0007669"/>
    <property type="project" value="InterPro"/>
</dbReference>
<dbReference type="CDD" id="cd14981">
    <property type="entry name" value="7tmA_Prostanoid_R"/>
    <property type="match status" value="1"/>
</dbReference>
<organism evidence="17 18">
    <name type="scientific">Strigamia maritima</name>
    <name type="common">European centipede</name>
    <name type="synonym">Geophilus maritimus</name>
    <dbReference type="NCBI Taxonomy" id="126957"/>
    <lineage>
        <taxon>Eukaryota</taxon>
        <taxon>Metazoa</taxon>
        <taxon>Ecdysozoa</taxon>
        <taxon>Arthropoda</taxon>
        <taxon>Myriapoda</taxon>
        <taxon>Chilopoda</taxon>
        <taxon>Pleurostigmophora</taxon>
        <taxon>Geophilomorpha</taxon>
        <taxon>Linotaeniidae</taxon>
        <taxon>Strigamia</taxon>
    </lineage>
</organism>
<dbReference type="Proteomes" id="UP000014500">
    <property type="component" value="Unassembled WGS sequence"/>
</dbReference>
<evidence type="ECO:0000256" key="7">
    <source>
        <dbReference type="ARBA" id="ARBA00022989"/>
    </source>
</evidence>
<evidence type="ECO:0000313" key="17">
    <source>
        <dbReference type="EnsemblMetazoa" id="SMAR005301-PA"/>
    </source>
</evidence>
<dbReference type="FunFam" id="1.20.1070.10:FF:000163">
    <property type="entry name" value="Thromboxane A2 receptor"/>
    <property type="match status" value="1"/>
</dbReference>
<evidence type="ECO:0000256" key="12">
    <source>
        <dbReference type="ARBA" id="ARBA00023180"/>
    </source>
</evidence>
<dbReference type="GO" id="GO:0007204">
    <property type="term" value="P:positive regulation of cytosolic calcium ion concentration"/>
    <property type="evidence" value="ECO:0007669"/>
    <property type="project" value="TreeGrafter"/>
</dbReference>
<dbReference type="GO" id="GO:0005886">
    <property type="term" value="C:plasma membrane"/>
    <property type="evidence" value="ECO:0007669"/>
    <property type="project" value="UniProtKB-SubCell"/>
</dbReference>
<dbReference type="Pfam" id="PF00001">
    <property type="entry name" value="7tm_1"/>
    <property type="match status" value="1"/>
</dbReference>
<evidence type="ECO:0000256" key="8">
    <source>
        <dbReference type="ARBA" id="ARBA00023040"/>
    </source>
</evidence>
<evidence type="ECO:0000256" key="9">
    <source>
        <dbReference type="ARBA" id="ARBA00023136"/>
    </source>
</evidence>
<keyword evidence="18" id="KW-1185">Reference proteome</keyword>
<sequence length="349" mass="39859">MDETSINSSWWDQIDCEPWINCSKIGKAPGANVIVPAITSITGIVVKKCNNALNQAPLTPFYHLLLMNDGYHSSGVRNAIAIIVLQSATTREQARTVFYVLVAALAWTDLFGILFTTWPVIIVYANRGWPSGNILCNYHAFSMISFALITPCIVCTMAVERYVGIRHGYFYKSHINRPKARFVLLVQWIVVLFMAAFPFFGFGRYSKQYPGTWCFLDMHPANVGDAVYGSSVAIINLIMIILIIICNIVVTGTLLRMRYKRTHENSPAYDKYRFRSIKQREIEIEMVILLIGITIVFTICWAPLMILINQFSNDVDFRKDILAVRLASINQILDPWVYILFRKYHVHQL</sequence>
<protein>
    <recommendedName>
        <fullName evidence="3">Thromboxane A2 receptor</fullName>
    </recommendedName>
    <alternativeName>
        <fullName evidence="14">Prostanoid TP receptor</fullName>
    </alternativeName>
</protein>
<feature type="domain" description="G-protein coupled receptors family 1 profile" evidence="16">
    <location>
        <begin position="77"/>
        <end position="338"/>
    </location>
</feature>
<evidence type="ECO:0000256" key="13">
    <source>
        <dbReference type="ARBA" id="ARBA00023224"/>
    </source>
</evidence>
<dbReference type="PANTHER" id="PTHR11866">
    <property type="entry name" value="G-PROTEIN COUPLED RECEPTOR FAMILY 1 MEMBER"/>
    <property type="match status" value="1"/>
</dbReference>
<name>T1IVU8_STRMM</name>
<dbReference type="AlphaFoldDB" id="T1IVU8"/>
<evidence type="ECO:0000259" key="16">
    <source>
        <dbReference type="PROSITE" id="PS50262"/>
    </source>
</evidence>
<dbReference type="PANTHER" id="PTHR11866:SF16">
    <property type="entry name" value="PROSTAGLANDIN E2 RECEPTOR EP4 SUBTYPE-LIKE PROTEIN"/>
    <property type="match status" value="1"/>
</dbReference>
<dbReference type="EMBL" id="JH431595">
    <property type="status" value="NOT_ANNOTATED_CDS"/>
    <property type="molecule type" value="Genomic_DNA"/>
</dbReference>
<dbReference type="PhylomeDB" id="T1IVU8"/>
<dbReference type="InterPro" id="IPR017452">
    <property type="entry name" value="GPCR_Rhodpsn_7TM"/>
</dbReference>
<keyword evidence="12" id="KW-0325">Glycoprotein</keyword>
<dbReference type="GO" id="GO:0007189">
    <property type="term" value="P:adenylate cyclase-activating G protein-coupled receptor signaling pathway"/>
    <property type="evidence" value="ECO:0007669"/>
    <property type="project" value="TreeGrafter"/>
</dbReference>
<dbReference type="PROSITE" id="PS50262">
    <property type="entry name" value="G_PROTEIN_RECEP_F1_2"/>
    <property type="match status" value="1"/>
</dbReference>
<feature type="transmembrane region" description="Helical" evidence="15">
    <location>
        <begin position="180"/>
        <end position="200"/>
    </location>
</feature>
<reference evidence="17" key="2">
    <citation type="submission" date="2015-02" db="UniProtKB">
        <authorList>
            <consortium name="EnsemblMetazoa"/>
        </authorList>
    </citation>
    <scope>IDENTIFICATION</scope>
</reference>
<keyword evidence="10" id="KW-1015">Disulfide bond</keyword>
<comment type="similarity">
    <text evidence="2">Belongs to the G-protein coupled receptor 1 family.</text>
</comment>
<dbReference type="InterPro" id="IPR001758">
    <property type="entry name" value="Prost_EP4_rcpt"/>
</dbReference>
<proteinExistence type="inferred from homology"/>
<dbReference type="Gene3D" id="1.20.1070.10">
    <property type="entry name" value="Rhodopsin 7-helix transmembrane proteins"/>
    <property type="match status" value="1"/>
</dbReference>
<evidence type="ECO:0000256" key="2">
    <source>
        <dbReference type="ARBA" id="ARBA00010663"/>
    </source>
</evidence>
<feature type="transmembrane region" description="Helical" evidence="15">
    <location>
        <begin position="287"/>
        <end position="309"/>
    </location>
</feature>
<keyword evidence="8" id="KW-0297">G-protein coupled receptor</keyword>
<accession>T1IVU8</accession>
<dbReference type="GO" id="GO:0004960">
    <property type="term" value="F:thromboxane receptor activity"/>
    <property type="evidence" value="ECO:0007669"/>
    <property type="project" value="UniProtKB-ARBA"/>
</dbReference>
<reference evidence="18" key="1">
    <citation type="submission" date="2011-05" db="EMBL/GenBank/DDBJ databases">
        <authorList>
            <person name="Richards S.R."/>
            <person name="Qu J."/>
            <person name="Jiang H."/>
            <person name="Jhangiani S.N."/>
            <person name="Agravi P."/>
            <person name="Goodspeed R."/>
            <person name="Gross S."/>
            <person name="Mandapat C."/>
            <person name="Jackson L."/>
            <person name="Mathew T."/>
            <person name="Pu L."/>
            <person name="Thornton R."/>
            <person name="Saada N."/>
            <person name="Wilczek-Boney K.B."/>
            <person name="Lee S."/>
            <person name="Kovar C."/>
            <person name="Wu Y."/>
            <person name="Scherer S.E."/>
            <person name="Worley K.C."/>
            <person name="Muzny D.M."/>
            <person name="Gibbs R."/>
        </authorList>
    </citation>
    <scope>NUCLEOTIDE SEQUENCE</scope>
    <source>
        <strain evidence="18">Brora</strain>
    </source>
</reference>
<evidence type="ECO:0000256" key="10">
    <source>
        <dbReference type="ARBA" id="ARBA00023157"/>
    </source>
</evidence>
<dbReference type="PRINTS" id="PR01788">
    <property type="entry name" value="PROSTANOIDR"/>
</dbReference>
<dbReference type="HOGENOM" id="CLU_045991_0_0_1"/>
<keyword evidence="9 15" id="KW-0472">Membrane</keyword>
<evidence type="ECO:0000256" key="4">
    <source>
        <dbReference type="ARBA" id="ARBA00022475"/>
    </source>
</evidence>
<dbReference type="eggNOG" id="KOG3656">
    <property type="taxonomic scope" value="Eukaryota"/>
</dbReference>
<keyword evidence="5" id="KW-0597">Phosphoprotein</keyword>
<keyword evidence="11" id="KW-0675">Receptor</keyword>
<dbReference type="SUPFAM" id="SSF81321">
    <property type="entry name" value="Family A G protein-coupled receptor-like"/>
    <property type="match status" value="1"/>
</dbReference>